<dbReference type="PANTHER" id="PTHR33988:SF3">
    <property type="entry name" value="ENDORIBONUCLEASE TOXIN CHPB-RELATED"/>
    <property type="match status" value="1"/>
</dbReference>
<comment type="caution">
    <text evidence="3">The sequence shown here is derived from an EMBL/GenBank/DDBJ whole genome shotgun (WGS) entry which is preliminary data.</text>
</comment>
<organism evidence="3 4">
    <name type="scientific">Nostoc punctiforme FACHB-252</name>
    <dbReference type="NCBI Taxonomy" id="1357509"/>
    <lineage>
        <taxon>Bacteria</taxon>
        <taxon>Bacillati</taxon>
        <taxon>Cyanobacteriota</taxon>
        <taxon>Cyanophyceae</taxon>
        <taxon>Nostocales</taxon>
        <taxon>Nostocaceae</taxon>
        <taxon>Nostoc</taxon>
    </lineage>
</organism>
<evidence type="ECO:0000313" key="3">
    <source>
        <dbReference type="EMBL" id="MBD2610642.1"/>
    </source>
</evidence>
<keyword evidence="4" id="KW-1185">Reference proteome</keyword>
<dbReference type="Proteomes" id="UP000606396">
    <property type="component" value="Unassembled WGS sequence"/>
</dbReference>
<evidence type="ECO:0000256" key="1">
    <source>
        <dbReference type="ARBA" id="ARBA00007521"/>
    </source>
</evidence>
<dbReference type="EMBL" id="JACJTC010000003">
    <property type="protein sequence ID" value="MBD2610642.1"/>
    <property type="molecule type" value="Genomic_DNA"/>
</dbReference>
<dbReference type="InterPro" id="IPR011067">
    <property type="entry name" value="Plasmid_toxin/cell-grow_inhib"/>
</dbReference>
<dbReference type="SUPFAM" id="SSF50118">
    <property type="entry name" value="Cell growth inhibitor/plasmid maintenance toxic component"/>
    <property type="match status" value="1"/>
</dbReference>
<gene>
    <name evidence="3" type="ORF">H6G94_05030</name>
</gene>
<reference evidence="3 4" key="1">
    <citation type="journal article" date="2020" name="ISME J.">
        <title>Comparative genomics reveals insights into cyanobacterial evolution and habitat adaptation.</title>
        <authorList>
            <person name="Chen M.Y."/>
            <person name="Teng W.K."/>
            <person name="Zhao L."/>
            <person name="Hu C.X."/>
            <person name="Zhou Y.K."/>
            <person name="Han B.P."/>
            <person name="Song L.R."/>
            <person name="Shu W.S."/>
        </authorList>
    </citation>
    <scope>NUCLEOTIDE SEQUENCE [LARGE SCALE GENOMIC DNA]</scope>
    <source>
        <strain evidence="3 4">FACHB-252</strain>
    </source>
</reference>
<evidence type="ECO:0000313" key="4">
    <source>
        <dbReference type="Proteomes" id="UP000606396"/>
    </source>
</evidence>
<proteinExistence type="inferred from homology"/>
<protein>
    <submittedName>
        <fullName evidence="3">Type II toxin-antitoxin system PemK/MazF family toxin</fullName>
    </submittedName>
</protein>
<evidence type="ECO:0000256" key="2">
    <source>
        <dbReference type="ARBA" id="ARBA00022649"/>
    </source>
</evidence>
<sequence>MVVNPYFPDRGDIVKLEFKNAQQFTADSIRRAFALQGSGMSFDEIARTLNNELQQQGREQIGYRPVLVLSPIKYNRMASLVLACPITSNAKGLSFEVPLFEGMQTKGVVLSDQIKTLDWRARKAKFVESVAEDLIEEVQAKLETLIF</sequence>
<dbReference type="PANTHER" id="PTHR33988">
    <property type="entry name" value="ENDORIBONUCLEASE MAZF-RELATED"/>
    <property type="match status" value="1"/>
</dbReference>
<dbReference type="InterPro" id="IPR003477">
    <property type="entry name" value="PemK-like"/>
</dbReference>
<keyword evidence="2" id="KW-1277">Toxin-antitoxin system</keyword>
<comment type="similarity">
    <text evidence="1">Belongs to the PemK/MazF family.</text>
</comment>
<name>A0ABR8H5F4_NOSPU</name>
<accession>A0ABR8H5F4</accession>
<dbReference type="Pfam" id="PF02452">
    <property type="entry name" value="PemK_toxin"/>
    <property type="match status" value="1"/>
</dbReference>
<dbReference type="Gene3D" id="2.30.30.110">
    <property type="match status" value="1"/>
</dbReference>